<dbReference type="PANTHER" id="PTHR23112:SF47">
    <property type="entry name" value="G-PROTEIN COUPLED RECEPTOR 157"/>
    <property type="match status" value="1"/>
</dbReference>
<keyword evidence="8" id="KW-1185">Reference proteome</keyword>
<keyword evidence="4 5" id="KW-0472">Membrane</keyword>
<dbReference type="GO" id="GO:0007166">
    <property type="term" value="P:cell surface receptor signaling pathway"/>
    <property type="evidence" value="ECO:0007669"/>
    <property type="project" value="InterPro"/>
</dbReference>
<dbReference type="OrthoDB" id="100006at2759"/>
<sequence length="364" mass="41281">MATSYGYDVTSPLTNIPLRNISDIVELEDLSMAVFIVTFVASVISIISAIVFVCAFTKYRDCNTQNTLIICLTIANGLTCVGIVMGAFHYKKDIPFGNSGTFCLVQSVICTYFDIVADIYTLYVEVNICSQLAFNYIFMERRLAKIFYHALAWSIPLIIVGVGWSRNALGESASLDGSWCWISDSISDREEWIWMVVTKQGWEMVVYLGTCFMFIIIGYQRFCRNTRRLLPSHYNVTTDEMSTAINVPGERTQLMTRSTSSQNRGYPTLSVNSVLVWVGMYFYFAKMWGTIRYGVHIYELAFDGDVSGFGPAEKYFFIFAQSLGDSLQATITCCVFVLKDAELRRKVCCRRAIRIEQSTHNHQT</sequence>
<feature type="domain" description="G-protein coupled receptors family 2 profile 2" evidence="6">
    <location>
        <begin position="31"/>
        <end position="197"/>
    </location>
</feature>
<dbReference type="InterPro" id="IPR017981">
    <property type="entry name" value="GPCR_2-like_7TM"/>
</dbReference>
<feature type="transmembrane region" description="Helical" evidence="5">
    <location>
        <begin position="204"/>
        <end position="222"/>
    </location>
</feature>
<feature type="transmembrane region" description="Helical" evidence="5">
    <location>
        <begin position="68"/>
        <end position="90"/>
    </location>
</feature>
<comment type="caution">
    <text evidence="7">The sequence shown here is derived from an EMBL/GenBank/DDBJ whole genome shotgun (WGS) entry which is preliminary data.</text>
</comment>
<evidence type="ECO:0000256" key="5">
    <source>
        <dbReference type="SAM" id="Phobius"/>
    </source>
</evidence>
<reference evidence="7 8" key="1">
    <citation type="journal article" date="2017" name="Nat. Ecol. Evol.">
        <title>Scallop genome provides insights into evolution of bilaterian karyotype and development.</title>
        <authorList>
            <person name="Wang S."/>
            <person name="Zhang J."/>
            <person name="Jiao W."/>
            <person name="Li J."/>
            <person name="Xun X."/>
            <person name="Sun Y."/>
            <person name="Guo X."/>
            <person name="Huan P."/>
            <person name="Dong B."/>
            <person name="Zhang L."/>
            <person name="Hu X."/>
            <person name="Sun X."/>
            <person name="Wang J."/>
            <person name="Zhao C."/>
            <person name="Wang Y."/>
            <person name="Wang D."/>
            <person name="Huang X."/>
            <person name="Wang R."/>
            <person name="Lv J."/>
            <person name="Li Y."/>
            <person name="Zhang Z."/>
            <person name="Liu B."/>
            <person name="Lu W."/>
            <person name="Hui Y."/>
            <person name="Liang J."/>
            <person name="Zhou Z."/>
            <person name="Hou R."/>
            <person name="Li X."/>
            <person name="Liu Y."/>
            <person name="Li H."/>
            <person name="Ning X."/>
            <person name="Lin Y."/>
            <person name="Zhao L."/>
            <person name="Xing Q."/>
            <person name="Dou J."/>
            <person name="Li Y."/>
            <person name="Mao J."/>
            <person name="Guo H."/>
            <person name="Dou H."/>
            <person name="Li T."/>
            <person name="Mu C."/>
            <person name="Jiang W."/>
            <person name="Fu Q."/>
            <person name="Fu X."/>
            <person name="Miao Y."/>
            <person name="Liu J."/>
            <person name="Yu Q."/>
            <person name="Li R."/>
            <person name="Liao H."/>
            <person name="Li X."/>
            <person name="Kong Y."/>
            <person name="Jiang Z."/>
            <person name="Chourrout D."/>
            <person name="Li R."/>
            <person name="Bao Z."/>
        </authorList>
    </citation>
    <scope>NUCLEOTIDE SEQUENCE [LARGE SCALE GENOMIC DNA]</scope>
    <source>
        <strain evidence="7 8">PY_sf001</strain>
    </source>
</reference>
<feature type="transmembrane region" description="Helical" evidence="5">
    <location>
        <begin position="146"/>
        <end position="165"/>
    </location>
</feature>
<dbReference type="Gene3D" id="1.20.1070.10">
    <property type="entry name" value="Rhodopsin 7-helix transmembrane proteins"/>
    <property type="match status" value="1"/>
</dbReference>
<dbReference type="STRING" id="6573.A0A210PL33"/>
<dbReference type="Proteomes" id="UP000242188">
    <property type="component" value="Unassembled WGS sequence"/>
</dbReference>
<evidence type="ECO:0000313" key="8">
    <source>
        <dbReference type="Proteomes" id="UP000242188"/>
    </source>
</evidence>
<evidence type="ECO:0000256" key="4">
    <source>
        <dbReference type="ARBA" id="ARBA00023136"/>
    </source>
</evidence>
<comment type="subcellular location">
    <subcellularLocation>
        <location evidence="1">Membrane</location>
        <topology evidence="1">Multi-pass membrane protein</topology>
    </subcellularLocation>
</comment>
<keyword evidence="3 5" id="KW-1133">Transmembrane helix</keyword>
<evidence type="ECO:0000313" key="7">
    <source>
        <dbReference type="EMBL" id="OWF37187.1"/>
    </source>
</evidence>
<dbReference type="GO" id="GO:0005886">
    <property type="term" value="C:plasma membrane"/>
    <property type="evidence" value="ECO:0007669"/>
    <property type="project" value="TreeGrafter"/>
</dbReference>
<evidence type="ECO:0000256" key="1">
    <source>
        <dbReference type="ARBA" id="ARBA00004141"/>
    </source>
</evidence>
<keyword evidence="2 5" id="KW-0812">Transmembrane</keyword>
<evidence type="ECO:0000259" key="6">
    <source>
        <dbReference type="PROSITE" id="PS50261"/>
    </source>
</evidence>
<organism evidence="7 8">
    <name type="scientific">Mizuhopecten yessoensis</name>
    <name type="common">Japanese scallop</name>
    <name type="synonym">Patinopecten yessoensis</name>
    <dbReference type="NCBI Taxonomy" id="6573"/>
    <lineage>
        <taxon>Eukaryota</taxon>
        <taxon>Metazoa</taxon>
        <taxon>Spiralia</taxon>
        <taxon>Lophotrochozoa</taxon>
        <taxon>Mollusca</taxon>
        <taxon>Bivalvia</taxon>
        <taxon>Autobranchia</taxon>
        <taxon>Pteriomorphia</taxon>
        <taxon>Pectinida</taxon>
        <taxon>Pectinoidea</taxon>
        <taxon>Pectinidae</taxon>
        <taxon>Mizuhopecten</taxon>
    </lineage>
</organism>
<evidence type="ECO:0000256" key="2">
    <source>
        <dbReference type="ARBA" id="ARBA00022692"/>
    </source>
</evidence>
<dbReference type="AlphaFoldDB" id="A0A210PL33"/>
<dbReference type="PROSITE" id="PS50261">
    <property type="entry name" value="G_PROTEIN_RECEP_F2_4"/>
    <property type="match status" value="1"/>
</dbReference>
<protein>
    <submittedName>
        <fullName evidence="7">G-protein coupled receptor 157</fullName>
    </submittedName>
</protein>
<evidence type="ECO:0000256" key="3">
    <source>
        <dbReference type="ARBA" id="ARBA00022989"/>
    </source>
</evidence>
<gene>
    <name evidence="7" type="ORF">KP79_PYT21296</name>
</gene>
<name>A0A210PL33_MIZYE</name>
<feature type="transmembrane region" description="Helical" evidence="5">
    <location>
        <begin position="32"/>
        <end position="56"/>
    </location>
</feature>
<dbReference type="GO" id="GO:0007189">
    <property type="term" value="P:adenylate cyclase-activating G protein-coupled receptor signaling pathway"/>
    <property type="evidence" value="ECO:0007669"/>
    <property type="project" value="TreeGrafter"/>
</dbReference>
<dbReference type="PANTHER" id="PTHR23112">
    <property type="entry name" value="G PROTEIN-COUPLED RECEPTOR 157-RELATED"/>
    <property type="match status" value="1"/>
</dbReference>
<proteinExistence type="predicted"/>
<keyword evidence="7" id="KW-0675">Receptor</keyword>
<dbReference type="GO" id="GO:0004930">
    <property type="term" value="F:G protein-coupled receptor activity"/>
    <property type="evidence" value="ECO:0007669"/>
    <property type="project" value="TreeGrafter"/>
</dbReference>
<accession>A0A210PL33</accession>
<feature type="transmembrane region" description="Helical" evidence="5">
    <location>
        <begin position="315"/>
        <end position="338"/>
    </location>
</feature>
<dbReference type="EMBL" id="NEDP02005594">
    <property type="protein sequence ID" value="OWF37187.1"/>
    <property type="molecule type" value="Genomic_DNA"/>
</dbReference>